<dbReference type="AlphaFoldDB" id="A0A6A5T6A7"/>
<name>A0A6A5T6A7_9PLEO</name>
<proteinExistence type="predicted"/>
<evidence type="ECO:0000313" key="2">
    <source>
        <dbReference type="Proteomes" id="UP000800038"/>
    </source>
</evidence>
<accession>A0A6A5T6A7</accession>
<organism evidence="1 2">
    <name type="scientific">Clathrospora elynae</name>
    <dbReference type="NCBI Taxonomy" id="706981"/>
    <lineage>
        <taxon>Eukaryota</taxon>
        <taxon>Fungi</taxon>
        <taxon>Dikarya</taxon>
        <taxon>Ascomycota</taxon>
        <taxon>Pezizomycotina</taxon>
        <taxon>Dothideomycetes</taxon>
        <taxon>Pleosporomycetidae</taxon>
        <taxon>Pleosporales</taxon>
        <taxon>Diademaceae</taxon>
        <taxon>Clathrospora</taxon>
    </lineage>
</organism>
<dbReference type="OrthoDB" id="5413827at2759"/>
<dbReference type="PANTHER" id="PTHR38790:SF4">
    <property type="entry name" value="2EXR DOMAIN-CONTAINING PROTEIN"/>
    <property type="match status" value="1"/>
</dbReference>
<reference evidence="1" key="1">
    <citation type="journal article" date="2020" name="Stud. Mycol.">
        <title>101 Dothideomycetes genomes: a test case for predicting lifestyles and emergence of pathogens.</title>
        <authorList>
            <person name="Haridas S."/>
            <person name="Albert R."/>
            <person name="Binder M."/>
            <person name="Bloem J."/>
            <person name="Labutti K."/>
            <person name="Salamov A."/>
            <person name="Andreopoulos B."/>
            <person name="Baker S."/>
            <person name="Barry K."/>
            <person name="Bills G."/>
            <person name="Bluhm B."/>
            <person name="Cannon C."/>
            <person name="Castanera R."/>
            <person name="Culley D."/>
            <person name="Daum C."/>
            <person name="Ezra D."/>
            <person name="Gonzalez J."/>
            <person name="Henrissat B."/>
            <person name="Kuo A."/>
            <person name="Liang C."/>
            <person name="Lipzen A."/>
            <person name="Lutzoni F."/>
            <person name="Magnuson J."/>
            <person name="Mondo S."/>
            <person name="Nolan M."/>
            <person name="Ohm R."/>
            <person name="Pangilinan J."/>
            <person name="Park H.-J."/>
            <person name="Ramirez L."/>
            <person name="Alfaro M."/>
            <person name="Sun H."/>
            <person name="Tritt A."/>
            <person name="Yoshinaga Y."/>
            <person name="Zwiers L.-H."/>
            <person name="Turgeon B."/>
            <person name="Goodwin S."/>
            <person name="Spatafora J."/>
            <person name="Crous P."/>
            <person name="Grigoriev I."/>
        </authorList>
    </citation>
    <scope>NUCLEOTIDE SEQUENCE</scope>
    <source>
        <strain evidence="1">CBS 161.51</strain>
    </source>
</reference>
<sequence length="179" mass="20653">MDKQEFAQRDKGEAMKQQGKQVDINTITLADQQYSPLLRLPAELRNKIYFFVFATQKIDPVYYGSGIFRCRTTSPNTLTSHPDHDDFNSPLSLTQVSRQIRAETQMLPAKLNSYLVRHPRIFRDWMLSLDKEKRVLVWERLSARQRRAIGIGVLWERGWSSGGALPVSNEPAVKLFSDL</sequence>
<dbReference type="PANTHER" id="PTHR38790">
    <property type="entry name" value="2EXR DOMAIN-CONTAINING PROTEIN-RELATED"/>
    <property type="match status" value="1"/>
</dbReference>
<gene>
    <name evidence="1" type="ORF">EJ02DRAFT_450731</name>
</gene>
<dbReference type="Proteomes" id="UP000800038">
    <property type="component" value="Unassembled WGS sequence"/>
</dbReference>
<evidence type="ECO:0000313" key="1">
    <source>
        <dbReference type="EMBL" id="KAF1946286.1"/>
    </source>
</evidence>
<dbReference type="EMBL" id="ML976004">
    <property type="protein sequence ID" value="KAF1946286.1"/>
    <property type="molecule type" value="Genomic_DNA"/>
</dbReference>
<keyword evidence="2" id="KW-1185">Reference proteome</keyword>
<protein>
    <submittedName>
        <fullName evidence="1">Uncharacterized protein</fullName>
    </submittedName>
</protein>